<evidence type="ECO:0000256" key="6">
    <source>
        <dbReference type="ARBA" id="ARBA00023157"/>
    </source>
</evidence>
<comment type="caution">
    <text evidence="9">The sequence shown here is derived from an EMBL/GenBank/DDBJ whole genome shotgun (WGS) entry which is preliminary data.</text>
</comment>
<dbReference type="SUPFAM" id="SSF51905">
    <property type="entry name" value="FAD/NAD(P)-binding domain"/>
    <property type="match status" value="2"/>
</dbReference>
<protein>
    <submittedName>
        <fullName evidence="9">Thioredoxin-disulfide reductase</fullName>
    </submittedName>
</protein>
<evidence type="ECO:0000313" key="9">
    <source>
        <dbReference type="EMBL" id="OJG36721.1"/>
    </source>
</evidence>
<dbReference type="InterPro" id="IPR036188">
    <property type="entry name" value="FAD/NAD-bd_sf"/>
</dbReference>
<dbReference type="PRINTS" id="PR00368">
    <property type="entry name" value="FADPNR"/>
</dbReference>
<evidence type="ECO:0000256" key="2">
    <source>
        <dbReference type="ARBA" id="ARBA00011738"/>
    </source>
</evidence>
<proteinExistence type="predicted"/>
<dbReference type="RefSeq" id="WP_071861150.1">
    <property type="nucleotide sequence ID" value="NZ_JBHLVS010000012.1"/>
</dbReference>
<keyword evidence="10" id="KW-1185">Reference proteome</keyword>
<keyword evidence="4" id="KW-0274">FAD</keyword>
<evidence type="ECO:0000256" key="7">
    <source>
        <dbReference type="ARBA" id="ARBA00023284"/>
    </source>
</evidence>
<dbReference type="PRINTS" id="PR00469">
    <property type="entry name" value="PNDRDTASEII"/>
</dbReference>
<dbReference type="InterPro" id="IPR023753">
    <property type="entry name" value="FAD/NAD-binding_dom"/>
</dbReference>
<dbReference type="InterPro" id="IPR050097">
    <property type="entry name" value="Ferredoxin-NADP_redctase_2"/>
</dbReference>
<dbReference type="Pfam" id="PF07992">
    <property type="entry name" value="Pyr_redox_2"/>
    <property type="match status" value="1"/>
</dbReference>
<reference evidence="9 10" key="1">
    <citation type="submission" date="2014-12" db="EMBL/GenBank/DDBJ databases">
        <title>Draft genome sequences of 29 type strains of Enterococci.</title>
        <authorList>
            <person name="Zhong Z."/>
            <person name="Sun Z."/>
            <person name="Liu W."/>
            <person name="Zhang W."/>
            <person name="Zhang H."/>
        </authorList>
    </citation>
    <scope>NUCLEOTIDE SEQUENCE [LARGE SCALE GENOMIC DNA]</scope>
    <source>
        <strain evidence="9 10">DSM 22802</strain>
    </source>
</reference>
<comment type="cofactor">
    <cofactor evidence="1">
        <name>FAD</name>
        <dbReference type="ChEBI" id="CHEBI:57692"/>
    </cofactor>
</comment>
<dbReference type="GO" id="GO:0016668">
    <property type="term" value="F:oxidoreductase activity, acting on a sulfur group of donors, NAD(P) as acceptor"/>
    <property type="evidence" value="ECO:0007669"/>
    <property type="project" value="UniProtKB-ARBA"/>
</dbReference>
<sequence>MYDVIIIGGGPAGLTAAIYNARARLKVLLLEKTKLGGQIVSTHEIANFPGSIKTTEEETSGPELIKRMAEQAEQFGAEIQLRKEVTELELAGQVKKITCKDGSVYESHAVICANGAFPRAIGCEGEQELAGKGVSYCATCDGAFFEDMEVFVIGGGNSAVEEAMFITTFARKVTIIQNLSELTADAIAIEQVRANDKIDYIFDSVVEHIEGDGMVEAMTIRNTKTDQLTRFEADEEDGLFGIFVFIGNVPSTKLYEGKIPLNEYGYMITDEAMATQVEGVFAAGDMRPKVLRQVVTATGDGAIAAFSAQKYVEKIKREVPAR</sequence>
<dbReference type="EMBL" id="JXKM01000002">
    <property type="protein sequence ID" value="OJG36721.1"/>
    <property type="molecule type" value="Genomic_DNA"/>
</dbReference>
<keyword evidence="5" id="KW-0560">Oxidoreductase</keyword>
<feature type="domain" description="FAD/NAD(P)-binding" evidence="8">
    <location>
        <begin position="2"/>
        <end position="301"/>
    </location>
</feature>
<evidence type="ECO:0000256" key="3">
    <source>
        <dbReference type="ARBA" id="ARBA00022630"/>
    </source>
</evidence>
<evidence type="ECO:0000313" key="10">
    <source>
        <dbReference type="Proteomes" id="UP000183700"/>
    </source>
</evidence>
<evidence type="ECO:0000256" key="4">
    <source>
        <dbReference type="ARBA" id="ARBA00022827"/>
    </source>
</evidence>
<dbReference type="Proteomes" id="UP000183700">
    <property type="component" value="Unassembled WGS sequence"/>
</dbReference>
<dbReference type="InterPro" id="IPR008255">
    <property type="entry name" value="Pyr_nucl-diS_OxRdtase_2_AS"/>
</dbReference>
<evidence type="ECO:0000259" key="8">
    <source>
        <dbReference type="Pfam" id="PF07992"/>
    </source>
</evidence>
<gene>
    <name evidence="9" type="ORF">RV00_GL001166</name>
</gene>
<keyword evidence="6" id="KW-1015">Disulfide bond</keyword>
<keyword evidence="7" id="KW-0676">Redox-active center</keyword>
<name>A0A1L8SXE7_9ENTE</name>
<dbReference type="PROSITE" id="PS00573">
    <property type="entry name" value="PYRIDINE_REDOX_2"/>
    <property type="match status" value="1"/>
</dbReference>
<dbReference type="OrthoDB" id="9806179at2"/>
<evidence type="ECO:0000256" key="5">
    <source>
        <dbReference type="ARBA" id="ARBA00023002"/>
    </source>
</evidence>
<dbReference type="AlphaFoldDB" id="A0A1L8SXE7"/>
<organism evidence="9 10">
    <name type="scientific">Enterococcus devriesei</name>
    <dbReference type="NCBI Taxonomy" id="319970"/>
    <lineage>
        <taxon>Bacteria</taxon>
        <taxon>Bacillati</taxon>
        <taxon>Bacillota</taxon>
        <taxon>Bacilli</taxon>
        <taxon>Lactobacillales</taxon>
        <taxon>Enterococcaceae</taxon>
        <taxon>Enterococcus</taxon>
    </lineage>
</organism>
<dbReference type="PANTHER" id="PTHR48105">
    <property type="entry name" value="THIOREDOXIN REDUCTASE 1-RELATED-RELATED"/>
    <property type="match status" value="1"/>
</dbReference>
<keyword evidence="3" id="KW-0285">Flavoprotein</keyword>
<comment type="subunit">
    <text evidence="2">Homodimer.</text>
</comment>
<dbReference type="Gene3D" id="3.50.50.60">
    <property type="entry name" value="FAD/NAD(P)-binding domain"/>
    <property type="match status" value="2"/>
</dbReference>
<dbReference type="STRING" id="319970.RV00_GL001166"/>
<accession>A0A1L8SXE7</accession>
<evidence type="ECO:0000256" key="1">
    <source>
        <dbReference type="ARBA" id="ARBA00001974"/>
    </source>
</evidence>